<proteinExistence type="predicted"/>
<feature type="signal peptide" evidence="1">
    <location>
        <begin position="1"/>
        <end position="23"/>
    </location>
</feature>
<evidence type="ECO:0000313" key="2">
    <source>
        <dbReference type="EMBL" id="KFM82103.1"/>
    </source>
</evidence>
<dbReference type="AlphaFoldDB" id="A0A087UXL4"/>
<dbReference type="Proteomes" id="UP000054359">
    <property type="component" value="Unassembled WGS sequence"/>
</dbReference>
<dbReference type="OrthoDB" id="6430122at2759"/>
<evidence type="ECO:0000313" key="3">
    <source>
        <dbReference type="Proteomes" id="UP000054359"/>
    </source>
</evidence>
<keyword evidence="3" id="KW-1185">Reference proteome</keyword>
<reference evidence="2 3" key="1">
    <citation type="submission" date="2013-11" db="EMBL/GenBank/DDBJ databases">
        <title>Genome sequencing of Stegodyphus mimosarum.</title>
        <authorList>
            <person name="Bechsgaard J."/>
        </authorList>
    </citation>
    <scope>NUCLEOTIDE SEQUENCE [LARGE SCALE GENOMIC DNA]</scope>
</reference>
<feature type="chain" id="PRO_5001830939" evidence="1">
    <location>
        <begin position="24"/>
        <end position="89"/>
    </location>
</feature>
<feature type="non-terminal residue" evidence="2">
    <location>
        <position position="89"/>
    </location>
</feature>
<accession>A0A087UXL4</accession>
<name>A0A087UXL4_STEMI</name>
<evidence type="ECO:0000256" key="1">
    <source>
        <dbReference type="SAM" id="SignalP"/>
    </source>
</evidence>
<sequence length="89" mass="9644">MKINLLILVGACIATVFPPHAEGFGCSNDMCGVFPFFSPVCCILAHTCCNIALQRLEGTKPPLRECKTNAISAEPSNTRIFPLPPLRLI</sequence>
<dbReference type="EMBL" id="KK122165">
    <property type="protein sequence ID" value="KFM82103.1"/>
    <property type="molecule type" value="Genomic_DNA"/>
</dbReference>
<gene>
    <name evidence="2" type="ORF">X975_19335</name>
</gene>
<protein>
    <submittedName>
        <fullName evidence="2">Uncharacterized protein</fullName>
    </submittedName>
</protein>
<organism evidence="2 3">
    <name type="scientific">Stegodyphus mimosarum</name>
    <name type="common">African social velvet spider</name>
    <dbReference type="NCBI Taxonomy" id="407821"/>
    <lineage>
        <taxon>Eukaryota</taxon>
        <taxon>Metazoa</taxon>
        <taxon>Ecdysozoa</taxon>
        <taxon>Arthropoda</taxon>
        <taxon>Chelicerata</taxon>
        <taxon>Arachnida</taxon>
        <taxon>Araneae</taxon>
        <taxon>Araneomorphae</taxon>
        <taxon>Entelegynae</taxon>
        <taxon>Eresoidea</taxon>
        <taxon>Eresidae</taxon>
        <taxon>Stegodyphus</taxon>
    </lineage>
</organism>
<keyword evidence="1" id="KW-0732">Signal</keyword>